<evidence type="ECO:0000313" key="1">
    <source>
        <dbReference type="EMBL" id="KAH7919617.1"/>
    </source>
</evidence>
<proteinExistence type="predicted"/>
<name>A0ACB8B223_9AGAM</name>
<comment type="caution">
    <text evidence="1">The sequence shown here is derived from an EMBL/GenBank/DDBJ whole genome shotgun (WGS) entry which is preliminary data.</text>
</comment>
<gene>
    <name evidence="1" type="ORF">BV22DRAFT_1022680</name>
</gene>
<keyword evidence="2" id="KW-1185">Reference proteome</keyword>
<accession>A0ACB8B223</accession>
<dbReference type="EMBL" id="MU266644">
    <property type="protein sequence ID" value="KAH7919617.1"/>
    <property type="molecule type" value="Genomic_DNA"/>
</dbReference>
<protein>
    <submittedName>
        <fullName evidence="1">WD40 repeat-like protein</fullName>
    </submittedName>
</protein>
<reference evidence="1" key="1">
    <citation type="journal article" date="2021" name="New Phytol.">
        <title>Evolutionary innovations through gain and loss of genes in the ectomycorrhizal Boletales.</title>
        <authorList>
            <person name="Wu G."/>
            <person name="Miyauchi S."/>
            <person name="Morin E."/>
            <person name="Kuo A."/>
            <person name="Drula E."/>
            <person name="Varga T."/>
            <person name="Kohler A."/>
            <person name="Feng B."/>
            <person name="Cao Y."/>
            <person name="Lipzen A."/>
            <person name="Daum C."/>
            <person name="Hundley H."/>
            <person name="Pangilinan J."/>
            <person name="Johnson J."/>
            <person name="Barry K."/>
            <person name="LaButti K."/>
            <person name="Ng V."/>
            <person name="Ahrendt S."/>
            <person name="Min B."/>
            <person name="Choi I.G."/>
            <person name="Park H."/>
            <person name="Plett J.M."/>
            <person name="Magnuson J."/>
            <person name="Spatafora J.W."/>
            <person name="Nagy L.G."/>
            <person name="Henrissat B."/>
            <person name="Grigoriev I.V."/>
            <person name="Yang Z.L."/>
            <person name="Xu J."/>
            <person name="Martin F.M."/>
        </authorList>
    </citation>
    <scope>NUCLEOTIDE SEQUENCE</scope>
    <source>
        <strain evidence="1">KUC20120723A-06</strain>
    </source>
</reference>
<evidence type="ECO:0000313" key="2">
    <source>
        <dbReference type="Proteomes" id="UP000790709"/>
    </source>
</evidence>
<dbReference type="Proteomes" id="UP000790709">
    <property type="component" value="Unassembled WGS sequence"/>
</dbReference>
<feature type="non-terminal residue" evidence="1">
    <location>
        <position position="1"/>
    </location>
</feature>
<sequence length="1225" mass="134555">LQSLGNVLSKIDVVVKIVDDMAEVHPYAKFAWTLLSSAYKVVQKQTRTDQSVVDLMTAMETLYSFVSVADNLVDGKLDILRQNIKTILLQTVECATFIRDYAYRGFIARVLHGVHSDAGMCKRLMQGLCDLQASFQTGIGVQIAFVSSQTLGIVTEIFVNQSLDRLMPANMHGSEHSECLPATRQELLSRIISWATDINCEQNVFWLHGVAGSGKSTVSTTVANYTREMRCLGACIFFDRGFADRSNPSSVIQTLAYKLGMFDKRIGQAISDAVKRFNDVIDAPLPTQFTELLVKPLSSLASLQGEGAIVVVLDALDECGSDVTRASLLQVLKTQLHQMPSFIRILITSRPLNDIRGALEHQKVHNEGLDISSRTNSQDISAFFHAEMKRAKELHQSLPPDWPGDKTINELTSRAFGLFIWASTASRFIRDYAPTRRLETILAGNATEAQTALDQLYKTTLESAGIWNAHDRMLDFHNVLSIILTAQRPLTISAIKQLLSVSQSERSVDIVPYLYSVLSYDLDNPAAPVQILHPSFADFLFDVSRSGQDAYINKDTAHKDLAIACLKRLCTKGLQRNICNLTLTYWGWDSGDLAEEITYACIFWVDHLSASAESSIALIVPYIEVFLQEHLLHWLEAMSILGKSRETIRLLDQLLRQIPVSANSYHDVYVIIHDAWRFAQLFAGPIEEHPLLVYHGALSFAPRNSLTYKRLYNHKLYAKVTGLQDSWSPMLLRLTGHTGSVRSVAFSPDGTHIVSGSDDKTICVTICVWDAFTGTQVLPPIQGHQDWVRSVAFSPDGTYIVSGSDDMTIRVWDASTGTQVLPSLQGHQGRVLSVAFSPDGTHIVSGSSDRTICVWDASTGTQVLPPIQGHQDWGSVPSVVFSPDGTHIVSGSSDNTICVWDASTGTQVLPPIQGHQGWVLSVAFSSDGTHIVSGSSDNTICVWDAFTGTQVLPPLQGHQGRVLSVAFSPDGTHIVSGSSDNTICVWDASTGTQVLPPIQGHQDVVQSVAFSPNGTHIVSGSYDNTICVWDASTGTQVLPPIQGHQDWVQSVAFSPDGTHIVSGSDDMTICVWDAFTGTQVLPPLQGHQGWVQSVTFSPDGTHILSHDDQDVWLVWDTRTGLLSTSYNISNFPSFSIVLKDQWIIDRSKNQTLGKIPSEINYCTIASWGNLLAIGCQDGKVIVVDFSPLLHTSSETMGVITVESDKVLISKEDSSVFVPEEENSMF</sequence>
<organism evidence="1 2">
    <name type="scientific">Leucogyrophana mollusca</name>
    <dbReference type="NCBI Taxonomy" id="85980"/>
    <lineage>
        <taxon>Eukaryota</taxon>
        <taxon>Fungi</taxon>
        <taxon>Dikarya</taxon>
        <taxon>Basidiomycota</taxon>
        <taxon>Agaricomycotina</taxon>
        <taxon>Agaricomycetes</taxon>
        <taxon>Agaricomycetidae</taxon>
        <taxon>Boletales</taxon>
        <taxon>Boletales incertae sedis</taxon>
        <taxon>Leucogyrophana</taxon>
    </lineage>
</organism>